<proteinExistence type="predicted"/>
<keyword evidence="3" id="KW-1185">Reference proteome</keyword>
<protein>
    <recommendedName>
        <fullName evidence="1">F-box domain-containing protein</fullName>
    </recommendedName>
</protein>
<evidence type="ECO:0000313" key="2">
    <source>
        <dbReference type="EMBL" id="KAF7377932.1"/>
    </source>
</evidence>
<reference evidence="2" key="1">
    <citation type="submission" date="2020-05" db="EMBL/GenBank/DDBJ databases">
        <title>Mycena genomes resolve the evolution of fungal bioluminescence.</title>
        <authorList>
            <person name="Tsai I.J."/>
        </authorList>
    </citation>
    <scope>NUCLEOTIDE SEQUENCE</scope>
    <source>
        <strain evidence="2">160909Yilan</strain>
    </source>
</reference>
<evidence type="ECO:0000259" key="1">
    <source>
        <dbReference type="PROSITE" id="PS50181"/>
    </source>
</evidence>
<organism evidence="2 3">
    <name type="scientific">Mycena sanguinolenta</name>
    <dbReference type="NCBI Taxonomy" id="230812"/>
    <lineage>
        <taxon>Eukaryota</taxon>
        <taxon>Fungi</taxon>
        <taxon>Dikarya</taxon>
        <taxon>Basidiomycota</taxon>
        <taxon>Agaricomycotina</taxon>
        <taxon>Agaricomycetes</taxon>
        <taxon>Agaricomycetidae</taxon>
        <taxon>Agaricales</taxon>
        <taxon>Marasmiineae</taxon>
        <taxon>Mycenaceae</taxon>
        <taxon>Mycena</taxon>
    </lineage>
</organism>
<name>A0A8H6ZIC9_9AGAR</name>
<dbReference type="PROSITE" id="PS50181">
    <property type="entry name" value="FBOX"/>
    <property type="match status" value="1"/>
</dbReference>
<dbReference type="EMBL" id="JACAZH010000001">
    <property type="protein sequence ID" value="KAF7377932.1"/>
    <property type="molecule type" value="Genomic_DNA"/>
</dbReference>
<accession>A0A8H6ZIC9</accession>
<comment type="caution">
    <text evidence="2">The sequence shown here is derived from an EMBL/GenBank/DDBJ whole genome shotgun (WGS) entry which is preliminary data.</text>
</comment>
<dbReference type="InterPro" id="IPR001810">
    <property type="entry name" value="F-box_dom"/>
</dbReference>
<dbReference type="OrthoDB" id="2952383at2759"/>
<dbReference type="Proteomes" id="UP000623467">
    <property type="component" value="Unassembled WGS sequence"/>
</dbReference>
<gene>
    <name evidence="2" type="ORF">MSAN_00217100</name>
</gene>
<dbReference type="AlphaFoldDB" id="A0A8H6ZIC9"/>
<sequence>MALYTLPTELIHAISTHLELRDHLFLCRASSRMQMICVKRIYRVLDLKSPVQLLQCFKTIIARPKAATSVRELSIRFYCPDYTLKSFHTMLRSAAARMENLLVISVRDTALLRSISDIAFVRLTDCSIPLSLDSYPFLGRNPTIEYVALLSLPSQTEFLSNIQPIRMPKLEHFVGPECAVYAVVPYAPVSTLSIWWMALEYSRGLTAAASSKAELCELVNAVSFWDPALPRAIAKHTPRIQSLHIRGLLLSGLTPDKENFLSAIDDVLSSLTCLVELVVWDDTPPIDSIGDAFESEFDRIRKWGDICPTLIFASLTRTWARFGVLWLPERSGTETEWIECLKWLIKKALNRRQSPSCYCAVVADLEKGFHLVGSDEMQVLADAAVRGEALPAFDLLVKEDGRPMIVFPSDS</sequence>
<feature type="domain" description="F-box" evidence="1">
    <location>
        <begin position="1"/>
        <end position="45"/>
    </location>
</feature>
<evidence type="ECO:0000313" key="3">
    <source>
        <dbReference type="Proteomes" id="UP000623467"/>
    </source>
</evidence>